<protein>
    <submittedName>
        <fullName evidence="2">Uncharacterized protein</fullName>
    </submittedName>
</protein>
<dbReference type="EMBL" id="VSSS01000013">
    <property type="protein sequence ID" value="TYL98255.1"/>
    <property type="molecule type" value="Genomic_DNA"/>
</dbReference>
<dbReference type="OrthoDB" id="8243853at2"/>
<organism evidence="2 3">
    <name type="scientific">Bradyrhizobium rifense</name>
    <dbReference type="NCBI Taxonomy" id="515499"/>
    <lineage>
        <taxon>Bacteria</taxon>
        <taxon>Pseudomonadati</taxon>
        <taxon>Pseudomonadota</taxon>
        <taxon>Alphaproteobacteria</taxon>
        <taxon>Hyphomicrobiales</taxon>
        <taxon>Nitrobacteraceae</taxon>
        <taxon>Bradyrhizobium</taxon>
    </lineage>
</organism>
<evidence type="ECO:0000256" key="1">
    <source>
        <dbReference type="SAM" id="Phobius"/>
    </source>
</evidence>
<sequence>MLSFAWSEQSGLSLSVESAQARVGRPLTPVSVAGVARRQTRRGVYGAGAVAAGAVAVGTAAAVAATSPYGGWGSPYYSDPGYSSGSGPYAAYGYSREDWRRRNGMVCEPGTITKMDDGRMYRCQ</sequence>
<evidence type="ECO:0000313" key="3">
    <source>
        <dbReference type="Proteomes" id="UP000324758"/>
    </source>
</evidence>
<evidence type="ECO:0000313" key="2">
    <source>
        <dbReference type="EMBL" id="TYL98255.1"/>
    </source>
</evidence>
<keyword evidence="1" id="KW-0472">Membrane</keyword>
<proteinExistence type="predicted"/>
<dbReference type="Proteomes" id="UP000324758">
    <property type="component" value="Unassembled WGS sequence"/>
</dbReference>
<keyword evidence="1" id="KW-1133">Transmembrane helix</keyword>
<keyword evidence="3" id="KW-1185">Reference proteome</keyword>
<gene>
    <name evidence="2" type="ORF">FXB40_06000</name>
</gene>
<reference evidence="2 3" key="1">
    <citation type="submission" date="2019-08" db="EMBL/GenBank/DDBJ databases">
        <title>Bradyrhizobium hipponensis sp. nov., a rhizobium isolated from a Lupinus angustifolius root nodule in Tunisia.</title>
        <authorList>
            <person name="Off K."/>
            <person name="Rejili M."/>
            <person name="Mars M."/>
            <person name="Brachmann A."/>
            <person name="Marin M."/>
        </authorList>
    </citation>
    <scope>NUCLEOTIDE SEQUENCE [LARGE SCALE GENOMIC DNA]</scope>
    <source>
        <strain evidence="2 3">CTAW71</strain>
    </source>
</reference>
<name>A0A5D3KPC2_9BRAD</name>
<comment type="caution">
    <text evidence="2">The sequence shown here is derived from an EMBL/GenBank/DDBJ whole genome shotgun (WGS) entry which is preliminary data.</text>
</comment>
<accession>A0A5D3KPC2</accession>
<feature type="transmembrane region" description="Helical" evidence="1">
    <location>
        <begin position="44"/>
        <end position="65"/>
    </location>
</feature>
<dbReference type="AlphaFoldDB" id="A0A5D3KPC2"/>
<keyword evidence="1" id="KW-0812">Transmembrane</keyword>